<name>A0A4S8HWL6_9BACT</name>
<reference evidence="2 3" key="1">
    <citation type="submission" date="2019-04" db="EMBL/GenBank/DDBJ databases">
        <title>Niastella caeni sp. nov., isolated from activated sludge.</title>
        <authorList>
            <person name="Sheng M."/>
        </authorList>
    </citation>
    <scope>NUCLEOTIDE SEQUENCE [LARGE SCALE GENOMIC DNA]</scope>
    <source>
        <strain evidence="2 3">HX-2-15</strain>
    </source>
</reference>
<dbReference type="EMBL" id="STFF01000003">
    <property type="protein sequence ID" value="THU39631.1"/>
    <property type="molecule type" value="Genomic_DNA"/>
</dbReference>
<sequence length="399" mass="43927">MKLLQTICYILFLTGIMVSCKKADDFKKFIEDGEIIYTAKADSARVYPGNKRVQVSWLLITDPTITTSKVFWKNHTDSVVIAVNRTSSIDTMRVFINNLPEGNYDFEVYNYDKDGNSSIKVEVSGTVYGDVYTSSLLARAVENAELLNNNGEITWGDADSSTGVIGMQLKYIDINNNTHDTVVKAIYKDQVTVLPGLMPGAPVQYRTLYKPAVLAIDTFYTSYENLPVKADVTATFIKNAGAPFLLDHTQPSNWRFGQLADWLYNDEARDRYTYDAINGTGNACMTLWIWDNGTLTNGKIYQTVMLPAGEYVLEATVSNIDNSLEATYLAVAAGNALPNVEDITTAIGYGRFTNNSNKLVSASFALSSSATITLGVVGSMANPTAQTIRISKVKLVKNK</sequence>
<dbReference type="AlphaFoldDB" id="A0A4S8HWL6"/>
<dbReference type="Pfam" id="PF16405">
    <property type="entry name" value="DUF5013"/>
    <property type="match status" value="1"/>
</dbReference>
<accession>A0A4S8HWL6</accession>
<protein>
    <submittedName>
        <fullName evidence="2">DUF5013 domain-containing protein</fullName>
    </submittedName>
</protein>
<gene>
    <name evidence="2" type="ORF">FAM09_14120</name>
</gene>
<comment type="caution">
    <text evidence="2">The sequence shown here is derived from an EMBL/GenBank/DDBJ whole genome shotgun (WGS) entry which is preliminary data.</text>
</comment>
<feature type="domain" description="DUF5013" evidence="1">
    <location>
        <begin position="238"/>
        <end position="375"/>
    </location>
</feature>
<dbReference type="Proteomes" id="UP000306918">
    <property type="component" value="Unassembled WGS sequence"/>
</dbReference>
<dbReference type="InterPro" id="IPR032181">
    <property type="entry name" value="DUF5013"/>
</dbReference>
<evidence type="ECO:0000313" key="3">
    <source>
        <dbReference type="Proteomes" id="UP000306918"/>
    </source>
</evidence>
<evidence type="ECO:0000313" key="2">
    <source>
        <dbReference type="EMBL" id="THU39631.1"/>
    </source>
</evidence>
<organism evidence="2 3">
    <name type="scientific">Niastella caeni</name>
    <dbReference type="NCBI Taxonomy" id="2569763"/>
    <lineage>
        <taxon>Bacteria</taxon>
        <taxon>Pseudomonadati</taxon>
        <taxon>Bacteroidota</taxon>
        <taxon>Chitinophagia</taxon>
        <taxon>Chitinophagales</taxon>
        <taxon>Chitinophagaceae</taxon>
        <taxon>Niastella</taxon>
    </lineage>
</organism>
<dbReference type="Pfam" id="PF16389">
    <property type="entry name" value="DUF4998"/>
    <property type="match status" value="1"/>
</dbReference>
<evidence type="ECO:0000259" key="1">
    <source>
        <dbReference type="Pfam" id="PF16405"/>
    </source>
</evidence>
<dbReference type="Gene3D" id="2.60.120.260">
    <property type="entry name" value="Galactose-binding domain-like"/>
    <property type="match status" value="1"/>
</dbReference>
<dbReference type="RefSeq" id="WP_136577763.1">
    <property type="nucleotide sequence ID" value="NZ_STFF01000003.1"/>
</dbReference>
<dbReference type="PROSITE" id="PS51257">
    <property type="entry name" value="PROKAR_LIPOPROTEIN"/>
    <property type="match status" value="1"/>
</dbReference>
<proteinExistence type="predicted"/>
<dbReference type="OrthoDB" id="1043438at2"/>
<keyword evidence="3" id="KW-1185">Reference proteome</keyword>